<dbReference type="Gene3D" id="3.40.50.300">
    <property type="entry name" value="P-loop containing nucleotide triphosphate hydrolases"/>
    <property type="match status" value="1"/>
</dbReference>
<keyword evidence="1" id="KW-0812">Transmembrane</keyword>
<dbReference type="Pfam" id="PF13671">
    <property type="entry name" value="AAA_33"/>
    <property type="match status" value="1"/>
</dbReference>
<dbReference type="EMBL" id="CAAALY010245061">
    <property type="protein sequence ID" value="VEL33035.1"/>
    <property type="molecule type" value="Genomic_DNA"/>
</dbReference>
<proteinExistence type="predicted"/>
<dbReference type="PANTHER" id="PTHR12083:SF9">
    <property type="entry name" value="BIFUNCTIONAL POLYNUCLEOTIDE PHOSPHATASE_KINASE"/>
    <property type="match status" value="1"/>
</dbReference>
<dbReference type="GO" id="GO:0046404">
    <property type="term" value="F:ATP-dependent polydeoxyribonucleotide 5'-hydroxyl-kinase activity"/>
    <property type="evidence" value="ECO:0007669"/>
    <property type="project" value="TreeGrafter"/>
</dbReference>
<keyword evidence="1" id="KW-1133">Transmembrane helix</keyword>
<dbReference type="GO" id="GO:0046403">
    <property type="term" value="F:polynucleotide 3'-phosphatase activity"/>
    <property type="evidence" value="ECO:0007669"/>
    <property type="project" value="TreeGrafter"/>
</dbReference>
<accession>A0A3S5AVE9</accession>
<keyword evidence="3" id="KW-1185">Reference proteome</keyword>
<sequence>MTNRKVKVLPGPSYASWVQNCDSGMFYLPLDTLGTWQKCVKATEEALAGGASVAVDNTNVDVSSRSRYVQIATSVKCGLRCLWLTTSMNQARHNEMFRQLTGEKHEKIGPMTKFLLWKYYNEKLVFFSCEHFLNSRSAMREHIEEKLLLLTVLLFFSSCAILGDWATGHYCKYANPCC</sequence>
<dbReference type="InterPro" id="IPR027417">
    <property type="entry name" value="P-loop_NTPase"/>
</dbReference>
<dbReference type="GO" id="GO:0003690">
    <property type="term" value="F:double-stranded DNA binding"/>
    <property type="evidence" value="ECO:0007669"/>
    <property type="project" value="TreeGrafter"/>
</dbReference>
<dbReference type="SUPFAM" id="SSF52540">
    <property type="entry name" value="P-loop containing nucleoside triphosphate hydrolases"/>
    <property type="match status" value="1"/>
</dbReference>
<evidence type="ECO:0000256" key="1">
    <source>
        <dbReference type="SAM" id="Phobius"/>
    </source>
</evidence>
<gene>
    <name evidence="2" type="ORF">PXEA_LOCUS26475</name>
</gene>
<dbReference type="GO" id="GO:0006281">
    <property type="term" value="P:DNA repair"/>
    <property type="evidence" value="ECO:0007669"/>
    <property type="project" value="TreeGrafter"/>
</dbReference>
<feature type="transmembrane region" description="Helical" evidence="1">
    <location>
        <begin position="147"/>
        <end position="166"/>
    </location>
</feature>
<comment type="caution">
    <text evidence="2">The sequence shown here is derived from an EMBL/GenBank/DDBJ whole genome shotgun (WGS) entry which is preliminary data.</text>
</comment>
<reference evidence="2" key="1">
    <citation type="submission" date="2018-11" db="EMBL/GenBank/DDBJ databases">
        <authorList>
            <consortium name="Pathogen Informatics"/>
        </authorList>
    </citation>
    <scope>NUCLEOTIDE SEQUENCE</scope>
</reference>
<name>A0A3S5AVE9_9PLAT</name>
<evidence type="ECO:0000313" key="2">
    <source>
        <dbReference type="EMBL" id="VEL33035.1"/>
    </source>
</evidence>
<dbReference type="PANTHER" id="PTHR12083">
    <property type="entry name" value="BIFUNCTIONAL POLYNUCLEOTIDE PHOSPHATASE/KINASE"/>
    <property type="match status" value="1"/>
</dbReference>
<evidence type="ECO:0000313" key="3">
    <source>
        <dbReference type="Proteomes" id="UP000784294"/>
    </source>
</evidence>
<dbReference type="AlphaFoldDB" id="A0A3S5AVE9"/>
<protein>
    <submittedName>
        <fullName evidence="2">Uncharacterized protein</fullName>
    </submittedName>
</protein>
<dbReference type="Proteomes" id="UP000784294">
    <property type="component" value="Unassembled WGS sequence"/>
</dbReference>
<organism evidence="2 3">
    <name type="scientific">Protopolystoma xenopodis</name>
    <dbReference type="NCBI Taxonomy" id="117903"/>
    <lineage>
        <taxon>Eukaryota</taxon>
        <taxon>Metazoa</taxon>
        <taxon>Spiralia</taxon>
        <taxon>Lophotrochozoa</taxon>
        <taxon>Platyhelminthes</taxon>
        <taxon>Monogenea</taxon>
        <taxon>Polyopisthocotylea</taxon>
        <taxon>Polystomatidea</taxon>
        <taxon>Polystomatidae</taxon>
        <taxon>Protopolystoma</taxon>
    </lineage>
</organism>
<dbReference type="OrthoDB" id="19045at2759"/>
<keyword evidence="1" id="KW-0472">Membrane</keyword>